<feature type="domain" description="Mycothiol-dependent maleylpyruvate isomerase metal-binding" evidence="1">
    <location>
        <begin position="5"/>
        <end position="101"/>
    </location>
</feature>
<comment type="caution">
    <text evidence="2">The sequence shown here is derived from an EMBL/GenBank/DDBJ whole genome shotgun (WGS) entry which is preliminary data.</text>
</comment>
<name>A0ABW2QA00_9MICO</name>
<dbReference type="EMBL" id="JBHTCQ010000003">
    <property type="protein sequence ID" value="MFC7406338.1"/>
    <property type="molecule type" value="Genomic_DNA"/>
</dbReference>
<dbReference type="NCBIfam" id="TIGR03083">
    <property type="entry name" value="maleylpyruvate isomerase family mycothiol-dependent enzyme"/>
    <property type="match status" value="1"/>
</dbReference>
<dbReference type="InterPro" id="IPR034660">
    <property type="entry name" value="DinB/YfiT-like"/>
</dbReference>
<keyword evidence="3" id="KW-1185">Reference proteome</keyword>
<reference evidence="3" key="1">
    <citation type="journal article" date="2019" name="Int. J. Syst. Evol. Microbiol.">
        <title>The Global Catalogue of Microorganisms (GCM) 10K type strain sequencing project: providing services to taxonomists for standard genome sequencing and annotation.</title>
        <authorList>
            <consortium name="The Broad Institute Genomics Platform"/>
            <consortium name="The Broad Institute Genome Sequencing Center for Infectious Disease"/>
            <person name="Wu L."/>
            <person name="Ma J."/>
        </authorList>
    </citation>
    <scope>NUCLEOTIDE SEQUENCE [LARGE SCALE GENOMIC DNA]</scope>
    <source>
        <strain evidence="3">JCM 1490</strain>
    </source>
</reference>
<organism evidence="2 3">
    <name type="scientific">Georgenia alba</name>
    <dbReference type="NCBI Taxonomy" id="2233858"/>
    <lineage>
        <taxon>Bacteria</taxon>
        <taxon>Bacillati</taxon>
        <taxon>Actinomycetota</taxon>
        <taxon>Actinomycetes</taxon>
        <taxon>Micrococcales</taxon>
        <taxon>Bogoriellaceae</taxon>
        <taxon>Georgenia</taxon>
    </lineage>
</organism>
<dbReference type="RefSeq" id="WP_382395648.1">
    <property type="nucleotide sequence ID" value="NZ_JBHTCQ010000003.1"/>
</dbReference>
<evidence type="ECO:0000313" key="2">
    <source>
        <dbReference type="EMBL" id="MFC7406338.1"/>
    </source>
</evidence>
<dbReference type="GO" id="GO:0016853">
    <property type="term" value="F:isomerase activity"/>
    <property type="evidence" value="ECO:0007669"/>
    <property type="project" value="UniProtKB-KW"/>
</dbReference>
<dbReference type="Gene3D" id="1.20.120.450">
    <property type="entry name" value="dinb family like domain"/>
    <property type="match status" value="1"/>
</dbReference>
<dbReference type="Proteomes" id="UP001596455">
    <property type="component" value="Unassembled WGS sequence"/>
</dbReference>
<sequence length="213" mass="22835">MALARDERRELAELLETLTPEQWATPSLCAGWSVRDVVAHIVSYEVIGWRGLPGRAVKALLGRRTGHTGARGFGDRANAVGLRELAGHTSTHLLALLRDHLTPRGLTSFPDGRIALTDGLIHQQDIRRPLGRPRTVAPERLAVVLPQALRAPLIPARQNADGLRLVATDVDWSAGDGPEVRGPGEAILMAIAGRRPALGDLEGDGVPVLAARL</sequence>
<dbReference type="Pfam" id="PF11716">
    <property type="entry name" value="MDMPI_N"/>
    <property type="match status" value="1"/>
</dbReference>
<protein>
    <submittedName>
        <fullName evidence="2">Maleylpyruvate isomerase family mycothiol-dependent enzyme</fullName>
    </submittedName>
</protein>
<dbReference type="InterPro" id="IPR024344">
    <property type="entry name" value="MDMPI_metal-binding"/>
</dbReference>
<accession>A0ABW2QA00</accession>
<evidence type="ECO:0000313" key="3">
    <source>
        <dbReference type="Proteomes" id="UP001596455"/>
    </source>
</evidence>
<keyword evidence="2" id="KW-0413">Isomerase</keyword>
<dbReference type="InterPro" id="IPR017517">
    <property type="entry name" value="Maleyloyr_isom"/>
</dbReference>
<dbReference type="SUPFAM" id="SSF109854">
    <property type="entry name" value="DinB/YfiT-like putative metalloenzymes"/>
    <property type="match status" value="1"/>
</dbReference>
<gene>
    <name evidence="2" type="ORF">ACFQQL_14570</name>
</gene>
<evidence type="ECO:0000259" key="1">
    <source>
        <dbReference type="Pfam" id="PF11716"/>
    </source>
</evidence>
<proteinExistence type="predicted"/>